<name>A0A426TTC3_9CHLR</name>
<dbReference type="UniPathway" id="UPA00057">
    <property type="reaction ID" value="UER00098"/>
</dbReference>
<keyword evidence="2" id="KW-0444">Lipid biosynthesis</keyword>
<evidence type="ECO:0000256" key="7">
    <source>
        <dbReference type="ARBA" id="ARBA00022842"/>
    </source>
</evidence>
<evidence type="ECO:0000256" key="9">
    <source>
        <dbReference type="ARBA" id="ARBA00029438"/>
    </source>
</evidence>
<comment type="caution">
    <text evidence="12">The sequence shown here is derived from an EMBL/GenBank/DDBJ whole genome shotgun (WGS) entry which is preliminary data.</text>
</comment>
<dbReference type="NCBIfam" id="TIGR00549">
    <property type="entry name" value="mevalon_kin"/>
    <property type="match status" value="1"/>
</dbReference>
<dbReference type="Pfam" id="PF08544">
    <property type="entry name" value="GHMP_kinases_C"/>
    <property type="match status" value="1"/>
</dbReference>
<sequence length="314" mass="32361">MHQHPLTASAPAKLILCGEHAVVYGCPAIALPLADVRAVATVAAGQQGEGLRLVAPDLNEAWGVHEQPTNPLSELALTVAAQLGLGQADLTITLRSQIPLASGMGSGAAIATALVRTLTQYAGQEWDADRIAALVYASEQRFHGTPSGIDNTVVAHERAIWFERRSPKPLIEPLTIGAPFTLVVGDTGVRSATHLPVGAVRTAWQADPVHYETLFAGVALLVSQARSALAKGDSATLGGLLNQNQALLEQIGVSSPELERLIHAARQAGALGAKLSGAGWGGIMLALAHPTQAATIAAALCEAGAVRVLTTVVG</sequence>
<dbReference type="GO" id="GO:0019287">
    <property type="term" value="P:isopentenyl diphosphate biosynthetic process, mevalonate pathway"/>
    <property type="evidence" value="ECO:0007669"/>
    <property type="project" value="UniProtKB-UniPathway"/>
</dbReference>
<protein>
    <submittedName>
        <fullName evidence="12">Mevalonate kinase</fullName>
        <ecNumber evidence="12">2.7.1.36</ecNumber>
    </submittedName>
</protein>
<gene>
    <name evidence="12" type="primary">mvk</name>
    <name evidence="12" type="ORF">EI684_18415</name>
</gene>
<dbReference type="Pfam" id="PF00288">
    <property type="entry name" value="GHMP_kinases_N"/>
    <property type="match status" value="1"/>
</dbReference>
<keyword evidence="7" id="KW-0460">Magnesium</keyword>
<reference evidence="12 13" key="1">
    <citation type="submission" date="2018-12" db="EMBL/GenBank/DDBJ databases">
        <title>Genome Sequence of Candidatus Viridilinea halotolerans isolated from saline sulfide-rich spring.</title>
        <authorList>
            <person name="Grouzdev D.S."/>
            <person name="Burganskaya E.I."/>
            <person name="Krutkina M.S."/>
            <person name="Sukhacheva M.V."/>
            <person name="Gorlenko V.M."/>
        </authorList>
    </citation>
    <scope>NUCLEOTIDE SEQUENCE [LARGE SCALE GENOMIC DNA]</scope>
    <source>
        <strain evidence="12">Chok-6</strain>
    </source>
</reference>
<evidence type="ECO:0000259" key="10">
    <source>
        <dbReference type="Pfam" id="PF00288"/>
    </source>
</evidence>
<dbReference type="Gene3D" id="3.30.70.890">
    <property type="entry name" value="GHMP kinase, C-terminal domain"/>
    <property type="match status" value="1"/>
</dbReference>
<proteinExistence type="predicted"/>
<dbReference type="InterPro" id="IPR020568">
    <property type="entry name" value="Ribosomal_Su5_D2-typ_SF"/>
</dbReference>
<keyword evidence="6" id="KW-0067">ATP-binding</keyword>
<dbReference type="EMBL" id="RSAS01000762">
    <property type="protein sequence ID" value="RRR67795.1"/>
    <property type="molecule type" value="Genomic_DNA"/>
</dbReference>
<comment type="pathway">
    <text evidence="9">Isoprenoid biosynthesis; isopentenyl diphosphate biosynthesis via mevalonate pathway; isopentenyl diphosphate from (R)-mevalonate: step 1/3.</text>
</comment>
<dbReference type="AlphaFoldDB" id="A0A426TTC3"/>
<dbReference type="PANTHER" id="PTHR43290">
    <property type="entry name" value="MEVALONATE KINASE"/>
    <property type="match status" value="1"/>
</dbReference>
<dbReference type="SUPFAM" id="SSF54211">
    <property type="entry name" value="Ribosomal protein S5 domain 2-like"/>
    <property type="match status" value="1"/>
</dbReference>
<evidence type="ECO:0000256" key="3">
    <source>
        <dbReference type="ARBA" id="ARBA00022679"/>
    </source>
</evidence>
<evidence type="ECO:0000256" key="1">
    <source>
        <dbReference type="ARBA" id="ARBA00022490"/>
    </source>
</evidence>
<dbReference type="PRINTS" id="PR00959">
    <property type="entry name" value="MEVGALKINASE"/>
</dbReference>
<dbReference type="GO" id="GO:0005829">
    <property type="term" value="C:cytosol"/>
    <property type="evidence" value="ECO:0007669"/>
    <property type="project" value="TreeGrafter"/>
</dbReference>
<evidence type="ECO:0000256" key="5">
    <source>
        <dbReference type="ARBA" id="ARBA00022777"/>
    </source>
</evidence>
<dbReference type="GO" id="GO:0004496">
    <property type="term" value="F:mevalonate kinase activity"/>
    <property type="evidence" value="ECO:0007669"/>
    <property type="project" value="UniProtKB-EC"/>
</dbReference>
<keyword evidence="5 12" id="KW-0418">Kinase</keyword>
<evidence type="ECO:0000256" key="2">
    <source>
        <dbReference type="ARBA" id="ARBA00022516"/>
    </source>
</evidence>
<dbReference type="InterPro" id="IPR006205">
    <property type="entry name" value="Mev_gal_kin"/>
</dbReference>
<dbReference type="InterPro" id="IPR014721">
    <property type="entry name" value="Ribsml_uS5_D2-typ_fold_subgr"/>
</dbReference>
<keyword evidence="8" id="KW-0443">Lipid metabolism</keyword>
<dbReference type="PANTHER" id="PTHR43290:SF2">
    <property type="entry name" value="MEVALONATE KINASE"/>
    <property type="match status" value="1"/>
</dbReference>
<dbReference type="GO" id="GO:0005524">
    <property type="term" value="F:ATP binding"/>
    <property type="evidence" value="ECO:0007669"/>
    <property type="project" value="UniProtKB-KW"/>
</dbReference>
<dbReference type="InterPro" id="IPR036554">
    <property type="entry name" value="GHMP_kinase_C_sf"/>
</dbReference>
<keyword evidence="3 12" id="KW-0808">Transferase</keyword>
<dbReference type="EC" id="2.7.1.36" evidence="12"/>
<feature type="domain" description="GHMP kinase C-terminal" evidence="11">
    <location>
        <begin position="226"/>
        <end position="304"/>
    </location>
</feature>
<feature type="domain" description="GHMP kinase N-terminal" evidence="10">
    <location>
        <begin position="77"/>
        <end position="154"/>
    </location>
</feature>
<dbReference type="InterPro" id="IPR013750">
    <property type="entry name" value="GHMP_kinase_C_dom"/>
</dbReference>
<evidence type="ECO:0000259" key="11">
    <source>
        <dbReference type="Pfam" id="PF08544"/>
    </source>
</evidence>
<evidence type="ECO:0000256" key="6">
    <source>
        <dbReference type="ARBA" id="ARBA00022840"/>
    </source>
</evidence>
<evidence type="ECO:0000256" key="4">
    <source>
        <dbReference type="ARBA" id="ARBA00022741"/>
    </source>
</evidence>
<keyword evidence="1" id="KW-0963">Cytoplasm</keyword>
<dbReference type="Proteomes" id="UP000280307">
    <property type="component" value="Unassembled WGS sequence"/>
</dbReference>
<organism evidence="12 13">
    <name type="scientific">Candidatus Viridilinea halotolerans</name>
    <dbReference type="NCBI Taxonomy" id="2491704"/>
    <lineage>
        <taxon>Bacteria</taxon>
        <taxon>Bacillati</taxon>
        <taxon>Chloroflexota</taxon>
        <taxon>Chloroflexia</taxon>
        <taxon>Chloroflexales</taxon>
        <taxon>Chloroflexineae</taxon>
        <taxon>Oscillochloridaceae</taxon>
        <taxon>Candidatus Viridilinea</taxon>
    </lineage>
</organism>
<keyword evidence="4" id="KW-0547">Nucleotide-binding</keyword>
<dbReference type="InterPro" id="IPR006204">
    <property type="entry name" value="GHMP_kinase_N_dom"/>
</dbReference>
<dbReference type="SUPFAM" id="SSF55060">
    <property type="entry name" value="GHMP Kinase, C-terminal domain"/>
    <property type="match status" value="1"/>
</dbReference>
<accession>A0A426TTC3</accession>
<evidence type="ECO:0000313" key="13">
    <source>
        <dbReference type="Proteomes" id="UP000280307"/>
    </source>
</evidence>
<dbReference type="Gene3D" id="3.30.230.10">
    <property type="match status" value="1"/>
</dbReference>
<evidence type="ECO:0000313" key="12">
    <source>
        <dbReference type="EMBL" id="RRR67795.1"/>
    </source>
</evidence>
<evidence type="ECO:0000256" key="8">
    <source>
        <dbReference type="ARBA" id="ARBA00023098"/>
    </source>
</evidence>